<evidence type="ECO:0000313" key="3">
    <source>
        <dbReference type="Proteomes" id="UP000070258"/>
    </source>
</evidence>
<keyword evidence="1" id="KW-1133">Transmembrane helix</keyword>
<evidence type="ECO:0000313" key="2">
    <source>
        <dbReference type="EMBL" id="KXP11626.1"/>
    </source>
</evidence>
<name>A0A138AMC3_9ACTN</name>
<organism evidence="2 3">
    <name type="scientific">Tsukamurella pseudospumae</name>
    <dbReference type="NCBI Taxonomy" id="239498"/>
    <lineage>
        <taxon>Bacteria</taxon>
        <taxon>Bacillati</taxon>
        <taxon>Actinomycetota</taxon>
        <taxon>Actinomycetes</taxon>
        <taxon>Mycobacteriales</taxon>
        <taxon>Tsukamurellaceae</taxon>
        <taxon>Tsukamurella</taxon>
    </lineage>
</organism>
<dbReference type="RefSeq" id="WP_068570969.1">
    <property type="nucleotide sequence ID" value="NZ_LSRF01000020.1"/>
</dbReference>
<gene>
    <name evidence="2" type="ORF">AXK60_24760</name>
</gene>
<protein>
    <submittedName>
        <fullName evidence="2">Uncharacterized protein</fullName>
    </submittedName>
</protein>
<proteinExistence type="predicted"/>
<reference evidence="3" key="1">
    <citation type="submission" date="2016-02" db="EMBL/GenBank/DDBJ databases">
        <authorList>
            <person name="Wen L."/>
            <person name="He K."/>
            <person name="Yang H."/>
        </authorList>
    </citation>
    <scope>NUCLEOTIDE SEQUENCE [LARGE SCALE GENOMIC DNA]</scope>
    <source>
        <strain evidence="3">JCM 15929</strain>
    </source>
</reference>
<keyword evidence="1" id="KW-0472">Membrane</keyword>
<accession>A0A138AMC3</accession>
<comment type="caution">
    <text evidence="2">The sequence shown here is derived from an EMBL/GenBank/DDBJ whole genome shotgun (WGS) entry which is preliminary data.</text>
</comment>
<dbReference type="EMBL" id="LSRF01000020">
    <property type="protein sequence ID" value="KXP11626.1"/>
    <property type="molecule type" value="Genomic_DNA"/>
</dbReference>
<sequence>MSDSSPYTPDSTSPASAPQQSNVLAAIIVALALLLGGLMSWHPWSGDPEPRLTTITKTYSNLIDREGKPKVEYTVDCVQSGEQLTCDWDHKN</sequence>
<dbReference type="Proteomes" id="UP000070258">
    <property type="component" value="Unassembled WGS sequence"/>
</dbReference>
<feature type="transmembrane region" description="Helical" evidence="1">
    <location>
        <begin position="20"/>
        <end position="41"/>
    </location>
</feature>
<dbReference type="OrthoDB" id="9982693at2"/>
<keyword evidence="1" id="KW-0812">Transmembrane</keyword>
<evidence type="ECO:0000256" key="1">
    <source>
        <dbReference type="SAM" id="Phobius"/>
    </source>
</evidence>
<dbReference type="AlphaFoldDB" id="A0A138AMC3"/>